<dbReference type="RefSeq" id="WP_344308064.1">
    <property type="nucleotide sequence ID" value="NZ_BAAANO010000012.1"/>
</dbReference>
<organism evidence="1 2">
    <name type="scientific">Brevibacterium samyangense</name>
    <dbReference type="NCBI Taxonomy" id="366888"/>
    <lineage>
        <taxon>Bacteria</taxon>
        <taxon>Bacillati</taxon>
        <taxon>Actinomycetota</taxon>
        <taxon>Actinomycetes</taxon>
        <taxon>Micrococcales</taxon>
        <taxon>Brevibacteriaceae</taxon>
        <taxon>Brevibacterium</taxon>
    </lineage>
</organism>
<dbReference type="InterPro" id="IPR006748">
    <property type="entry name" value="NH2Glyco/OHUrea_AB-resist_kin"/>
</dbReference>
<evidence type="ECO:0000313" key="1">
    <source>
        <dbReference type="EMBL" id="GAA2004809.1"/>
    </source>
</evidence>
<dbReference type="EMBL" id="BAAANO010000012">
    <property type="protein sequence ID" value="GAA2004809.1"/>
    <property type="molecule type" value="Genomic_DNA"/>
</dbReference>
<accession>A0ABN2TD11</accession>
<dbReference type="Proteomes" id="UP001500755">
    <property type="component" value="Unassembled WGS sequence"/>
</dbReference>
<evidence type="ECO:0000313" key="2">
    <source>
        <dbReference type="Proteomes" id="UP001500755"/>
    </source>
</evidence>
<proteinExistence type="predicted"/>
<dbReference type="SUPFAM" id="SSF56112">
    <property type="entry name" value="Protein kinase-like (PK-like)"/>
    <property type="match status" value="1"/>
</dbReference>
<gene>
    <name evidence="1" type="ORF">GCM10009755_12950</name>
</gene>
<protein>
    <submittedName>
        <fullName evidence="1">Streptomycin 6-kinase</fullName>
    </submittedName>
</protein>
<sequence length="352" mass="38946">MRLTVPQVLLNSVTEVNGEARAQAWERALDFMLDEVLDRWHLTVDPLPGSPWAGMESLVVPVLTTEGYRAILRFASPNRDNPRVHEQVMRALHAWNGHGAVRVIHEDPSFRVTLQERLRTGVDLSTEPLENVPAIWGQLVRSLLVPGDRSFVRVQDVAAAFPGKLERDTPLLHELPEFRPGPNEDSRVLEIAAAWAHELAISEDSWLLHADLHYYNILAGNPDPHGIATWKAIDPQPVTGPSAYMVAPLLWNRLGEIPATEPEAQAAWLRAFAADLCRHADIDRGYGMGASVMREVENLLWYVRAAAGAARNGDEAGRARFHGDAARSLWVARALSGVSVYGVSAHRLKPLG</sequence>
<dbReference type="Pfam" id="PF04655">
    <property type="entry name" value="APH_6_hur"/>
    <property type="match status" value="1"/>
</dbReference>
<keyword evidence="2" id="KW-1185">Reference proteome</keyword>
<reference evidence="2" key="1">
    <citation type="journal article" date="2019" name="Int. J. Syst. Evol. Microbiol.">
        <title>The Global Catalogue of Microorganisms (GCM) 10K type strain sequencing project: providing services to taxonomists for standard genome sequencing and annotation.</title>
        <authorList>
            <consortium name="The Broad Institute Genomics Platform"/>
            <consortium name="The Broad Institute Genome Sequencing Center for Infectious Disease"/>
            <person name="Wu L."/>
            <person name="Ma J."/>
        </authorList>
    </citation>
    <scope>NUCLEOTIDE SEQUENCE [LARGE SCALE GENOMIC DNA]</scope>
    <source>
        <strain evidence="2">JCM 14546</strain>
    </source>
</reference>
<name>A0ABN2TD11_9MICO</name>
<comment type="caution">
    <text evidence="1">The sequence shown here is derived from an EMBL/GenBank/DDBJ whole genome shotgun (WGS) entry which is preliminary data.</text>
</comment>
<dbReference type="InterPro" id="IPR011009">
    <property type="entry name" value="Kinase-like_dom_sf"/>
</dbReference>